<name>A0A7N0T276_KALFE</name>
<reference evidence="1" key="1">
    <citation type="submission" date="2021-01" db="UniProtKB">
        <authorList>
            <consortium name="EnsemblPlants"/>
        </authorList>
    </citation>
    <scope>IDENTIFICATION</scope>
</reference>
<dbReference type="Gramene" id="Kaladp0019s0050.1.v1.1">
    <property type="protein sequence ID" value="Kaladp0019s0050.1.v1.1.CDS.1"/>
    <property type="gene ID" value="Kaladp0019s0050.v1.1"/>
</dbReference>
<proteinExistence type="predicted"/>
<evidence type="ECO:0008006" key="3">
    <source>
        <dbReference type="Google" id="ProtNLM"/>
    </source>
</evidence>
<organism evidence="1 2">
    <name type="scientific">Kalanchoe fedtschenkoi</name>
    <name type="common">Lavender scallops</name>
    <name type="synonym">South American air plant</name>
    <dbReference type="NCBI Taxonomy" id="63787"/>
    <lineage>
        <taxon>Eukaryota</taxon>
        <taxon>Viridiplantae</taxon>
        <taxon>Streptophyta</taxon>
        <taxon>Embryophyta</taxon>
        <taxon>Tracheophyta</taxon>
        <taxon>Spermatophyta</taxon>
        <taxon>Magnoliopsida</taxon>
        <taxon>eudicotyledons</taxon>
        <taxon>Gunneridae</taxon>
        <taxon>Pentapetalae</taxon>
        <taxon>Saxifragales</taxon>
        <taxon>Crassulaceae</taxon>
        <taxon>Kalanchoe</taxon>
    </lineage>
</organism>
<keyword evidence="2" id="KW-1185">Reference proteome</keyword>
<sequence length="72" mass="8154">MFLNGKGLKKAERAAGDEIDKVCADTSVLLMKLVVARHSMDNVSVIVVDLKKRRWRRVLGFLESLCFVFLLC</sequence>
<dbReference type="Proteomes" id="UP000594263">
    <property type="component" value="Unplaced"/>
</dbReference>
<protein>
    <recommendedName>
        <fullName evidence="3">PPM-type phosphatase domain-containing protein</fullName>
    </recommendedName>
</protein>
<dbReference type="EnsemblPlants" id="Kaladp0019s0050.1.v1.1">
    <property type="protein sequence ID" value="Kaladp0019s0050.1.v1.1.CDS.1"/>
    <property type="gene ID" value="Kaladp0019s0050.v1.1"/>
</dbReference>
<dbReference type="AlphaFoldDB" id="A0A7N0T276"/>
<evidence type="ECO:0000313" key="2">
    <source>
        <dbReference type="Proteomes" id="UP000594263"/>
    </source>
</evidence>
<evidence type="ECO:0000313" key="1">
    <source>
        <dbReference type="EnsemblPlants" id="Kaladp0019s0050.1.v1.1.CDS.1"/>
    </source>
</evidence>
<dbReference type="InterPro" id="IPR036457">
    <property type="entry name" value="PPM-type-like_dom_sf"/>
</dbReference>
<accession>A0A7N0T276</accession>
<dbReference type="Gene3D" id="3.60.40.10">
    <property type="entry name" value="PPM-type phosphatase domain"/>
    <property type="match status" value="1"/>
</dbReference>